<dbReference type="InterPro" id="IPR011991">
    <property type="entry name" value="ArsR-like_HTH"/>
</dbReference>
<evidence type="ECO:0000256" key="3">
    <source>
        <dbReference type="ARBA" id="ARBA00023163"/>
    </source>
</evidence>
<dbReference type="InterPro" id="IPR011008">
    <property type="entry name" value="Dimeric_a/b-barrel"/>
</dbReference>
<evidence type="ECO:0000313" key="6">
    <source>
        <dbReference type="EMBL" id="RFU42291.1"/>
    </source>
</evidence>
<evidence type="ECO:0000313" key="7">
    <source>
        <dbReference type="Proteomes" id="UP000261811"/>
    </source>
</evidence>
<dbReference type="RefSeq" id="WP_117356736.1">
    <property type="nucleotide sequence ID" value="NZ_QURH01000141.1"/>
</dbReference>
<dbReference type="Gene3D" id="3.30.70.920">
    <property type="match status" value="1"/>
</dbReference>
<dbReference type="CDD" id="cd00090">
    <property type="entry name" value="HTH_ARSR"/>
    <property type="match status" value="1"/>
</dbReference>
<dbReference type="PANTHER" id="PTHR30154:SF45">
    <property type="entry name" value="TRANSCRIPTIONAL REGULATORY PROTEIN (PROBABLY ASNC-FAMILY)-RELATED"/>
    <property type="match status" value="1"/>
</dbReference>
<dbReference type="PANTHER" id="PTHR30154">
    <property type="entry name" value="LEUCINE-RESPONSIVE REGULATORY PROTEIN"/>
    <property type="match status" value="1"/>
</dbReference>
<dbReference type="PRINTS" id="PR00033">
    <property type="entry name" value="HTHASNC"/>
</dbReference>
<sequence>MADLDDIDHALLRLLRQDARRTFSEMAEKVGLSVAAVKRRVDRLRELGVITGFTAQIDYAKLGWGIEAFTELRYSGSAPVSEIIRTATVAPEVQAIYTTAGDPDALVSIRARDMRHLQQVIDTLRRAGNVTGTKTLMVMDVWTRSDVDPMTPTRPSAPSGQSGQSGSPGPSGPTRGGPTRGSGTNRLPGASGPSSTRPRPAS</sequence>
<dbReference type="SMART" id="SM00344">
    <property type="entry name" value="HTH_ASNC"/>
    <property type="match status" value="1"/>
</dbReference>
<proteinExistence type="predicted"/>
<dbReference type="GO" id="GO:0043565">
    <property type="term" value="F:sequence-specific DNA binding"/>
    <property type="evidence" value="ECO:0007669"/>
    <property type="project" value="InterPro"/>
</dbReference>
<evidence type="ECO:0000259" key="5">
    <source>
        <dbReference type="PROSITE" id="PS50956"/>
    </source>
</evidence>
<dbReference type="Pfam" id="PF13404">
    <property type="entry name" value="HTH_AsnC-type"/>
    <property type="match status" value="1"/>
</dbReference>
<gene>
    <name evidence="6" type="ORF">DZF91_07380</name>
</gene>
<feature type="compositionally biased region" description="Low complexity" evidence="4">
    <location>
        <begin position="154"/>
        <end position="173"/>
    </location>
</feature>
<dbReference type="InterPro" id="IPR019888">
    <property type="entry name" value="Tscrpt_reg_AsnC-like"/>
</dbReference>
<protein>
    <submittedName>
        <fullName evidence="6">Lrp/AsnC family transcriptional regulator</fullName>
    </submittedName>
</protein>
<evidence type="ECO:0000256" key="4">
    <source>
        <dbReference type="SAM" id="MobiDB-lite"/>
    </source>
</evidence>
<dbReference type="GO" id="GO:0043200">
    <property type="term" value="P:response to amino acid"/>
    <property type="evidence" value="ECO:0007669"/>
    <property type="project" value="TreeGrafter"/>
</dbReference>
<dbReference type="SUPFAM" id="SSF54909">
    <property type="entry name" value="Dimeric alpha+beta barrel"/>
    <property type="match status" value="1"/>
</dbReference>
<dbReference type="InterPro" id="IPR000485">
    <property type="entry name" value="AsnC-type_HTH_dom"/>
</dbReference>
<dbReference type="OrthoDB" id="4379331at2"/>
<dbReference type="GO" id="GO:0005829">
    <property type="term" value="C:cytosol"/>
    <property type="evidence" value="ECO:0007669"/>
    <property type="project" value="TreeGrafter"/>
</dbReference>
<comment type="caution">
    <text evidence="6">The sequence shown here is derived from an EMBL/GenBank/DDBJ whole genome shotgun (WGS) entry which is preliminary data.</text>
</comment>
<evidence type="ECO:0000256" key="1">
    <source>
        <dbReference type="ARBA" id="ARBA00023015"/>
    </source>
</evidence>
<feature type="region of interest" description="Disordered" evidence="4">
    <location>
        <begin position="146"/>
        <end position="202"/>
    </location>
</feature>
<keyword evidence="1" id="KW-0805">Transcription regulation</keyword>
<feature type="compositionally biased region" description="Polar residues" evidence="4">
    <location>
        <begin position="192"/>
        <end position="202"/>
    </location>
</feature>
<dbReference type="EMBL" id="QURH01000141">
    <property type="protein sequence ID" value="RFU42291.1"/>
    <property type="molecule type" value="Genomic_DNA"/>
</dbReference>
<dbReference type="AlphaFoldDB" id="A0A372JQJ8"/>
<reference evidence="6 7" key="1">
    <citation type="submission" date="2018-08" db="EMBL/GenBank/DDBJ databases">
        <title>Actinomadura jelena sp. nov., a novel Actinomycete isolated from soil in Chad.</title>
        <authorList>
            <person name="Shi L."/>
        </authorList>
    </citation>
    <scope>NUCLEOTIDE SEQUENCE [LARGE SCALE GENOMIC DNA]</scope>
    <source>
        <strain evidence="6 7">NEAU-G17</strain>
    </source>
</reference>
<dbReference type="Gene3D" id="1.10.10.10">
    <property type="entry name" value="Winged helix-like DNA-binding domain superfamily/Winged helix DNA-binding domain"/>
    <property type="match status" value="1"/>
</dbReference>
<dbReference type="InterPro" id="IPR019885">
    <property type="entry name" value="Tscrpt_reg_HTH_AsnC-type_CS"/>
</dbReference>
<feature type="domain" description="HTH asnC-type" evidence="5">
    <location>
        <begin position="4"/>
        <end position="65"/>
    </location>
</feature>
<dbReference type="InterPro" id="IPR036388">
    <property type="entry name" value="WH-like_DNA-bd_sf"/>
</dbReference>
<keyword evidence="7" id="KW-1185">Reference proteome</keyword>
<keyword evidence="3" id="KW-0804">Transcription</keyword>
<evidence type="ECO:0000256" key="2">
    <source>
        <dbReference type="ARBA" id="ARBA00023125"/>
    </source>
</evidence>
<dbReference type="InterPro" id="IPR019887">
    <property type="entry name" value="Tscrpt_reg_AsnC/Lrp_C"/>
</dbReference>
<keyword evidence="2" id="KW-0238">DNA-binding</keyword>
<dbReference type="PROSITE" id="PS50956">
    <property type="entry name" value="HTH_ASNC_2"/>
    <property type="match status" value="1"/>
</dbReference>
<dbReference type="SUPFAM" id="SSF46785">
    <property type="entry name" value="Winged helix' DNA-binding domain"/>
    <property type="match status" value="1"/>
</dbReference>
<dbReference type="Pfam" id="PF01037">
    <property type="entry name" value="AsnC_trans_reg"/>
    <property type="match status" value="1"/>
</dbReference>
<dbReference type="Proteomes" id="UP000261811">
    <property type="component" value="Unassembled WGS sequence"/>
</dbReference>
<organism evidence="6 7">
    <name type="scientific">Actinomadura logoneensis</name>
    <dbReference type="NCBI Taxonomy" id="2293572"/>
    <lineage>
        <taxon>Bacteria</taxon>
        <taxon>Bacillati</taxon>
        <taxon>Actinomycetota</taxon>
        <taxon>Actinomycetes</taxon>
        <taxon>Streptosporangiales</taxon>
        <taxon>Thermomonosporaceae</taxon>
        <taxon>Actinomadura</taxon>
    </lineage>
</organism>
<accession>A0A372JQJ8</accession>
<dbReference type="PROSITE" id="PS00519">
    <property type="entry name" value="HTH_ASNC_1"/>
    <property type="match status" value="1"/>
</dbReference>
<name>A0A372JQJ8_9ACTN</name>
<dbReference type="InterPro" id="IPR036390">
    <property type="entry name" value="WH_DNA-bd_sf"/>
</dbReference>